<dbReference type="Proteomes" id="UP000001357">
    <property type="component" value="Unassembled WGS sequence"/>
</dbReference>
<dbReference type="InterPro" id="IPR026893">
    <property type="entry name" value="Tyr/Ser_Pase_IphP-type"/>
</dbReference>
<dbReference type="eggNOG" id="ENOG502S8V4">
    <property type="taxonomic scope" value="Eukaryota"/>
</dbReference>
<dbReference type="STRING" id="81824.A9UPM0"/>
<gene>
    <name evidence="2" type="ORF">MONBRDRAFT_30841</name>
</gene>
<dbReference type="GeneID" id="5887537"/>
<dbReference type="PANTHER" id="PTHR31126">
    <property type="entry name" value="TYROSINE-PROTEIN PHOSPHATASE"/>
    <property type="match status" value="1"/>
</dbReference>
<keyword evidence="3" id="KW-1185">Reference proteome</keyword>
<protein>
    <recommendedName>
        <fullName evidence="4">Tyrosine specific protein phosphatases domain-containing protein</fullName>
    </recommendedName>
</protein>
<dbReference type="GO" id="GO:0016791">
    <property type="term" value="F:phosphatase activity"/>
    <property type="evidence" value="ECO:0000318"/>
    <property type="project" value="GO_Central"/>
</dbReference>
<accession>A9UPM0</accession>
<dbReference type="GO" id="GO:0004721">
    <property type="term" value="F:phosphoprotein phosphatase activity"/>
    <property type="evidence" value="ECO:0007669"/>
    <property type="project" value="InterPro"/>
</dbReference>
<evidence type="ECO:0008006" key="4">
    <source>
        <dbReference type="Google" id="ProtNLM"/>
    </source>
</evidence>
<feature type="compositionally biased region" description="Basic and acidic residues" evidence="1">
    <location>
        <begin position="179"/>
        <end position="189"/>
    </location>
</feature>
<dbReference type="InParanoid" id="A9UPM0"/>
<feature type="region of interest" description="Disordered" evidence="1">
    <location>
        <begin position="161"/>
        <end position="208"/>
    </location>
</feature>
<evidence type="ECO:0000256" key="1">
    <source>
        <dbReference type="SAM" id="MobiDB-lite"/>
    </source>
</evidence>
<sequence length="486" mass="53808">MVSSNMSDAAAAAAATATSAAPSARLNHHGSESTALKGKSMTLPEGPGNSFRSLPDDRNLTAHLETVANFRDICRVATLIKPYCIFRSSTPSQATQKDAALLMEQVGIKTIIDFREQSESLRDCGACLLREQYPEFDLESQPGDKCKEIMRRMEKIPITTFAAQDIRQATSPSIPRRPSAIERDRERRARAQQSTSSDSSTEPSRPTFRLDASVMVDEVFDSHDAASTPHATQTDKATPTASQKEPATGAGDNNTLDAEDIEVVTLPGQRRLVRVPYCPRKVMKKVVFGMLNNKDLGKVACWMFLGGLFFRKKWRERGKSVAKRRFNKVGLLGFYKVLMTRSYAAICSVLQICADARNHPIMLHCSHGKDRTGVTTAVLLAALGVSDEAIAADYALSDDYGNSPEGRQRFDTECPELDPDEWARARPETMLQLMQWVREEFGGIDGYLDLIGFDGHWRHKLRQNLLVNAGSMTSMSDLGESKMLLH</sequence>
<dbReference type="KEGG" id="mbr:MONBRDRAFT_30841"/>
<dbReference type="OMA" id="FFLEGVY"/>
<dbReference type="SUPFAM" id="SSF52799">
    <property type="entry name" value="(Phosphotyrosine protein) phosphatases II"/>
    <property type="match status" value="2"/>
</dbReference>
<dbReference type="Gene3D" id="3.90.190.10">
    <property type="entry name" value="Protein tyrosine phosphatase superfamily"/>
    <property type="match status" value="2"/>
</dbReference>
<dbReference type="InterPro" id="IPR016130">
    <property type="entry name" value="Tyr_Pase_AS"/>
</dbReference>
<dbReference type="InterPro" id="IPR029021">
    <property type="entry name" value="Prot-tyrosine_phosphatase-like"/>
</dbReference>
<dbReference type="RefSeq" id="XP_001742656.1">
    <property type="nucleotide sequence ID" value="XM_001742604.1"/>
</dbReference>
<reference evidence="2 3" key="1">
    <citation type="journal article" date="2008" name="Nature">
        <title>The genome of the choanoflagellate Monosiga brevicollis and the origin of metazoans.</title>
        <authorList>
            <consortium name="JGI Sequencing"/>
            <person name="King N."/>
            <person name="Westbrook M.J."/>
            <person name="Young S.L."/>
            <person name="Kuo A."/>
            <person name="Abedin M."/>
            <person name="Chapman J."/>
            <person name="Fairclough S."/>
            <person name="Hellsten U."/>
            <person name="Isogai Y."/>
            <person name="Letunic I."/>
            <person name="Marr M."/>
            <person name="Pincus D."/>
            <person name="Putnam N."/>
            <person name="Rokas A."/>
            <person name="Wright K.J."/>
            <person name="Zuzow R."/>
            <person name="Dirks W."/>
            <person name="Good M."/>
            <person name="Goodstein D."/>
            <person name="Lemons D."/>
            <person name="Li W."/>
            <person name="Lyons J.B."/>
            <person name="Morris A."/>
            <person name="Nichols S."/>
            <person name="Richter D.J."/>
            <person name="Salamov A."/>
            <person name="Bork P."/>
            <person name="Lim W.A."/>
            <person name="Manning G."/>
            <person name="Miller W.T."/>
            <person name="McGinnis W."/>
            <person name="Shapiro H."/>
            <person name="Tjian R."/>
            <person name="Grigoriev I.V."/>
            <person name="Rokhsar D."/>
        </authorList>
    </citation>
    <scope>NUCLEOTIDE SEQUENCE [LARGE SCALE GENOMIC DNA]</scope>
    <source>
        <strain evidence="3">MX1 / ATCC 50154</strain>
    </source>
</reference>
<evidence type="ECO:0000313" key="2">
    <source>
        <dbReference type="EMBL" id="EDQ92894.1"/>
    </source>
</evidence>
<dbReference type="PROSITE" id="PS00383">
    <property type="entry name" value="TYR_PHOSPHATASE_1"/>
    <property type="match status" value="1"/>
</dbReference>
<dbReference type="EMBL" id="CH991543">
    <property type="protein sequence ID" value="EDQ92894.1"/>
    <property type="molecule type" value="Genomic_DNA"/>
</dbReference>
<feature type="compositionally biased region" description="Low complexity" evidence="1">
    <location>
        <begin position="191"/>
        <end position="206"/>
    </location>
</feature>
<feature type="region of interest" description="Disordered" evidence="1">
    <location>
        <begin position="224"/>
        <end position="256"/>
    </location>
</feature>
<evidence type="ECO:0000313" key="3">
    <source>
        <dbReference type="Proteomes" id="UP000001357"/>
    </source>
</evidence>
<dbReference type="PANTHER" id="PTHR31126:SF1">
    <property type="entry name" value="TYROSINE SPECIFIC PROTEIN PHOSPHATASES DOMAIN-CONTAINING PROTEIN"/>
    <property type="match status" value="1"/>
</dbReference>
<dbReference type="AlphaFoldDB" id="A9UPM0"/>
<name>A9UPM0_MONBE</name>
<feature type="region of interest" description="Disordered" evidence="1">
    <location>
        <begin position="18"/>
        <end position="54"/>
    </location>
</feature>
<proteinExistence type="predicted"/>
<organism evidence="2 3">
    <name type="scientific">Monosiga brevicollis</name>
    <name type="common">Choanoflagellate</name>
    <dbReference type="NCBI Taxonomy" id="81824"/>
    <lineage>
        <taxon>Eukaryota</taxon>
        <taxon>Choanoflagellata</taxon>
        <taxon>Craspedida</taxon>
        <taxon>Salpingoecidae</taxon>
        <taxon>Monosiga</taxon>
    </lineage>
</organism>
<feature type="compositionally biased region" description="Polar residues" evidence="1">
    <location>
        <begin position="229"/>
        <end position="256"/>
    </location>
</feature>
<dbReference type="FunFam" id="3.90.190.10:FF:000266">
    <property type="entry name" value="Predicted protein"/>
    <property type="match status" value="1"/>
</dbReference>
<dbReference type="Pfam" id="PF13350">
    <property type="entry name" value="Y_phosphatase3"/>
    <property type="match status" value="2"/>
</dbReference>